<gene>
    <name evidence="1" type="ORF">Tci_873860</name>
</gene>
<sequence>PTTTDPDNAIMRKDDEQYGRTVTIMTEDMKKKKNDVKARTTLLLSLSDEHQQVLEED</sequence>
<dbReference type="AlphaFoldDB" id="A0A699SX36"/>
<organism evidence="1">
    <name type="scientific">Tanacetum cinerariifolium</name>
    <name type="common">Dalmatian daisy</name>
    <name type="synonym">Chrysanthemum cinerariifolium</name>
    <dbReference type="NCBI Taxonomy" id="118510"/>
    <lineage>
        <taxon>Eukaryota</taxon>
        <taxon>Viridiplantae</taxon>
        <taxon>Streptophyta</taxon>
        <taxon>Embryophyta</taxon>
        <taxon>Tracheophyta</taxon>
        <taxon>Spermatophyta</taxon>
        <taxon>Magnoliopsida</taxon>
        <taxon>eudicotyledons</taxon>
        <taxon>Gunneridae</taxon>
        <taxon>Pentapetalae</taxon>
        <taxon>asterids</taxon>
        <taxon>campanulids</taxon>
        <taxon>Asterales</taxon>
        <taxon>Asteraceae</taxon>
        <taxon>Asteroideae</taxon>
        <taxon>Anthemideae</taxon>
        <taxon>Anthemidinae</taxon>
        <taxon>Tanacetum</taxon>
    </lineage>
</organism>
<protein>
    <submittedName>
        <fullName evidence="1">Uncharacterized protein</fullName>
    </submittedName>
</protein>
<evidence type="ECO:0000313" key="1">
    <source>
        <dbReference type="EMBL" id="GFD01891.1"/>
    </source>
</evidence>
<dbReference type="EMBL" id="BKCJ011194407">
    <property type="protein sequence ID" value="GFD01891.1"/>
    <property type="molecule type" value="Genomic_DNA"/>
</dbReference>
<accession>A0A699SX36</accession>
<reference evidence="1" key="1">
    <citation type="journal article" date="2019" name="Sci. Rep.">
        <title>Draft genome of Tanacetum cinerariifolium, the natural source of mosquito coil.</title>
        <authorList>
            <person name="Yamashiro T."/>
            <person name="Shiraishi A."/>
            <person name="Satake H."/>
            <person name="Nakayama K."/>
        </authorList>
    </citation>
    <scope>NUCLEOTIDE SEQUENCE</scope>
</reference>
<comment type="caution">
    <text evidence="1">The sequence shown here is derived from an EMBL/GenBank/DDBJ whole genome shotgun (WGS) entry which is preliminary data.</text>
</comment>
<name>A0A699SX36_TANCI</name>
<feature type="non-terminal residue" evidence="1">
    <location>
        <position position="1"/>
    </location>
</feature>
<proteinExistence type="predicted"/>